<keyword evidence="3" id="KW-1185">Reference proteome</keyword>
<evidence type="ECO:0000313" key="3">
    <source>
        <dbReference type="Proteomes" id="UP000248168"/>
    </source>
</evidence>
<feature type="domain" description="Nucleotidyl transferase" evidence="1">
    <location>
        <begin position="1"/>
        <end position="231"/>
    </location>
</feature>
<dbReference type="Gene3D" id="3.90.550.10">
    <property type="entry name" value="Spore Coat Polysaccharide Biosynthesis Protein SpsA, Chain A"/>
    <property type="match status" value="1"/>
</dbReference>
<gene>
    <name evidence="2" type="ORF">NITLEN_40340</name>
</gene>
<dbReference type="CDD" id="cd06422">
    <property type="entry name" value="NTP_transferase_like_1"/>
    <property type="match status" value="1"/>
</dbReference>
<dbReference type="AlphaFoldDB" id="A0A330L7H8"/>
<dbReference type="InterPro" id="IPR029044">
    <property type="entry name" value="Nucleotide-diphossugar_trans"/>
</dbReference>
<evidence type="ECO:0000313" key="2">
    <source>
        <dbReference type="EMBL" id="SPP65867.1"/>
    </source>
</evidence>
<organism evidence="2 3">
    <name type="scientific">Nitrospira lenta</name>
    <dbReference type="NCBI Taxonomy" id="1436998"/>
    <lineage>
        <taxon>Bacteria</taxon>
        <taxon>Pseudomonadati</taxon>
        <taxon>Nitrospirota</taxon>
        <taxon>Nitrospiria</taxon>
        <taxon>Nitrospirales</taxon>
        <taxon>Nitrospiraceae</taxon>
        <taxon>Nitrospira</taxon>
    </lineage>
</organism>
<dbReference type="EC" id="2.7.7.-" evidence="2"/>
<dbReference type="EMBL" id="OUNR01000017">
    <property type="protein sequence ID" value="SPP65867.1"/>
    <property type="molecule type" value="Genomic_DNA"/>
</dbReference>
<keyword evidence="2" id="KW-0548">Nucleotidyltransferase</keyword>
<proteinExistence type="predicted"/>
<keyword evidence="2" id="KW-0808">Transferase</keyword>
<dbReference type="Proteomes" id="UP000248168">
    <property type="component" value="Unassembled WGS sequence"/>
</dbReference>
<dbReference type="InterPro" id="IPR005835">
    <property type="entry name" value="NTP_transferase_dom"/>
</dbReference>
<sequence>MILAAGFGTRLRPLTNTIPKPLLPVAGTPLIVWNLMLLKQHGFRDVVINLHHLGPMIEQALGSGAQFGLRLLYSHEPIILGTGGGIKQAERYFSNEAVLILNGDTLFDLDLAALCAFHHDRKAQATLVLREDPDAVKWGLVEVGADDRIVRINGKGRAETALPTQPRMFAGIHILHSRLLRDIPREVASSIIDPYVAAIGRGESLLGYDLKGYWSDVGTPERYGQAERDVKAGLLRLEDRKLPSA</sequence>
<dbReference type="GO" id="GO:0016779">
    <property type="term" value="F:nucleotidyltransferase activity"/>
    <property type="evidence" value="ECO:0007669"/>
    <property type="project" value="UniProtKB-KW"/>
</dbReference>
<dbReference type="RefSeq" id="WP_245924485.1">
    <property type="nucleotide sequence ID" value="NZ_OUNR01000017.1"/>
</dbReference>
<accession>A0A330L7H8</accession>
<reference evidence="3" key="1">
    <citation type="submission" date="2018-04" db="EMBL/GenBank/DDBJ databases">
        <authorList>
            <person name="Lucker S."/>
            <person name="Sakoula D."/>
        </authorList>
    </citation>
    <scope>NUCLEOTIDE SEQUENCE [LARGE SCALE GENOMIC DNA]</scope>
</reference>
<evidence type="ECO:0000259" key="1">
    <source>
        <dbReference type="Pfam" id="PF00483"/>
    </source>
</evidence>
<name>A0A330L7H8_9BACT</name>
<protein>
    <submittedName>
        <fullName evidence="2">Putative Nucleotidyl transferase</fullName>
        <ecNumber evidence="2">2.7.7.-</ecNumber>
    </submittedName>
</protein>
<dbReference type="SUPFAM" id="SSF53448">
    <property type="entry name" value="Nucleotide-diphospho-sugar transferases"/>
    <property type="match status" value="1"/>
</dbReference>
<dbReference type="InterPro" id="IPR050486">
    <property type="entry name" value="Mannose-1P_guanyltransferase"/>
</dbReference>
<dbReference type="InParanoid" id="A0A330L7H8"/>
<dbReference type="PANTHER" id="PTHR22572">
    <property type="entry name" value="SUGAR-1-PHOSPHATE GUANYL TRANSFERASE"/>
    <property type="match status" value="1"/>
</dbReference>
<dbReference type="Pfam" id="PF00483">
    <property type="entry name" value="NTP_transferase"/>
    <property type="match status" value="1"/>
</dbReference>